<evidence type="ECO:0000313" key="1">
    <source>
        <dbReference type="EMBL" id="KAK8215307.1"/>
    </source>
</evidence>
<dbReference type="Proteomes" id="UP001320706">
    <property type="component" value="Unassembled WGS sequence"/>
</dbReference>
<protein>
    <submittedName>
        <fullName evidence="1">Uncharacterized protein</fullName>
    </submittedName>
</protein>
<sequence>MSGSSSYSAAQRALEAVHGNSIPVDTTNSRQAHTHRSSQQQKSVASAETGNAHVTDNLGEQNAVLRSPGYLRNITEEEDRQQQVPQSTKRSNTPPIRGENTIRYTSTDTAIHRRDDASLSGSSRGDVQHATADDSASTYSQCSDLSPYRPAIAVPRGEQARVTSESAPGPSRSSLYPFNGTQSQTSPGLDSLDHALPASAVYERPAAVDVEMIRPVTVTNYGSLPNLAYDPQAIQSKLQFSNQSSSFYVK</sequence>
<accession>A0ACC3SIH0</accession>
<organism evidence="1 2">
    <name type="scientific">Zalaria obscura</name>
    <dbReference type="NCBI Taxonomy" id="2024903"/>
    <lineage>
        <taxon>Eukaryota</taxon>
        <taxon>Fungi</taxon>
        <taxon>Dikarya</taxon>
        <taxon>Ascomycota</taxon>
        <taxon>Pezizomycotina</taxon>
        <taxon>Dothideomycetes</taxon>
        <taxon>Dothideomycetidae</taxon>
        <taxon>Dothideales</taxon>
        <taxon>Zalariaceae</taxon>
        <taxon>Zalaria</taxon>
    </lineage>
</organism>
<comment type="caution">
    <text evidence="1">The sequence shown here is derived from an EMBL/GenBank/DDBJ whole genome shotgun (WGS) entry which is preliminary data.</text>
</comment>
<dbReference type="EMBL" id="JAMKPW020000008">
    <property type="protein sequence ID" value="KAK8215307.1"/>
    <property type="molecule type" value="Genomic_DNA"/>
</dbReference>
<keyword evidence="2" id="KW-1185">Reference proteome</keyword>
<name>A0ACC3SIH0_9PEZI</name>
<evidence type="ECO:0000313" key="2">
    <source>
        <dbReference type="Proteomes" id="UP001320706"/>
    </source>
</evidence>
<proteinExistence type="predicted"/>
<gene>
    <name evidence="1" type="ORF">M8818_001928</name>
</gene>
<reference evidence="1" key="1">
    <citation type="submission" date="2024-02" db="EMBL/GenBank/DDBJ databases">
        <title>Metagenome Assembled Genome of Zalaria obscura JY119.</title>
        <authorList>
            <person name="Vighnesh L."/>
            <person name="Jagadeeshwari U."/>
            <person name="Venkata Ramana C."/>
            <person name="Sasikala C."/>
        </authorList>
    </citation>
    <scope>NUCLEOTIDE SEQUENCE</scope>
    <source>
        <strain evidence="1">JY119</strain>
    </source>
</reference>